<comment type="caution">
    <text evidence="2">The sequence shown here is derived from an EMBL/GenBank/DDBJ whole genome shotgun (WGS) entry which is preliminary data.</text>
</comment>
<evidence type="ECO:0000313" key="2">
    <source>
        <dbReference type="EMBL" id="KAF9064334.1"/>
    </source>
</evidence>
<feature type="compositionally biased region" description="Gly residues" evidence="1">
    <location>
        <begin position="85"/>
        <end position="99"/>
    </location>
</feature>
<evidence type="ECO:0000256" key="1">
    <source>
        <dbReference type="SAM" id="MobiDB-lite"/>
    </source>
</evidence>
<dbReference type="AlphaFoldDB" id="A0A9P5PES1"/>
<dbReference type="OrthoDB" id="3271192at2759"/>
<dbReference type="Proteomes" id="UP000772434">
    <property type="component" value="Unassembled WGS sequence"/>
</dbReference>
<proteinExistence type="predicted"/>
<evidence type="ECO:0000313" key="3">
    <source>
        <dbReference type="Proteomes" id="UP000772434"/>
    </source>
</evidence>
<accession>A0A9P5PES1</accession>
<feature type="compositionally biased region" description="Gly residues" evidence="1">
    <location>
        <begin position="47"/>
        <end position="71"/>
    </location>
</feature>
<keyword evidence="3" id="KW-1185">Reference proteome</keyword>
<feature type="compositionally biased region" description="Pro residues" evidence="1">
    <location>
        <begin position="100"/>
        <end position="117"/>
    </location>
</feature>
<feature type="compositionally biased region" description="Polar residues" evidence="1">
    <location>
        <begin position="451"/>
        <end position="460"/>
    </location>
</feature>
<feature type="region of interest" description="Disordered" evidence="1">
    <location>
        <begin position="398"/>
        <end position="460"/>
    </location>
</feature>
<reference evidence="2" key="1">
    <citation type="submission" date="2020-11" db="EMBL/GenBank/DDBJ databases">
        <authorList>
            <consortium name="DOE Joint Genome Institute"/>
            <person name="Ahrendt S."/>
            <person name="Riley R."/>
            <person name="Andreopoulos W."/>
            <person name="Labutti K."/>
            <person name="Pangilinan J."/>
            <person name="Ruiz-Duenas F.J."/>
            <person name="Barrasa J.M."/>
            <person name="Sanchez-Garcia M."/>
            <person name="Camarero S."/>
            <person name="Miyauchi S."/>
            <person name="Serrano A."/>
            <person name="Linde D."/>
            <person name="Babiker R."/>
            <person name="Drula E."/>
            <person name="Ayuso-Fernandez I."/>
            <person name="Pacheco R."/>
            <person name="Padilla G."/>
            <person name="Ferreira P."/>
            <person name="Barriuso J."/>
            <person name="Kellner H."/>
            <person name="Castanera R."/>
            <person name="Alfaro M."/>
            <person name="Ramirez L."/>
            <person name="Pisabarro A.G."/>
            <person name="Kuo A."/>
            <person name="Tritt A."/>
            <person name="Lipzen A."/>
            <person name="He G."/>
            <person name="Yan M."/>
            <person name="Ng V."/>
            <person name="Cullen D."/>
            <person name="Martin F."/>
            <person name="Rosso M.-N."/>
            <person name="Henrissat B."/>
            <person name="Hibbett D."/>
            <person name="Martinez A.T."/>
            <person name="Grigoriev I.V."/>
        </authorList>
    </citation>
    <scope>NUCLEOTIDE SEQUENCE</scope>
    <source>
        <strain evidence="2">AH 40177</strain>
    </source>
</reference>
<feature type="compositionally biased region" description="Gly residues" evidence="1">
    <location>
        <begin position="118"/>
        <end position="159"/>
    </location>
</feature>
<gene>
    <name evidence="2" type="ORF">BDP27DRAFT_1367310</name>
</gene>
<name>A0A9P5PES1_9AGAR</name>
<feature type="region of interest" description="Disordered" evidence="1">
    <location>
        <begin position="37"/>
        <end position="164"/>
    </location>
</feature>
<sequence length="460" mass="48536">MPGPVQLSQVEPWTSHVYTYVNQATVVSTAPPATQAGFLPIQHGPTGMFGGDGGQGGLSGPGGPGGVGGLSGPSMGPPPVPGFPHRGGPGGPPGGQGGPPGGPSGPPGGPSGPPGGPGSPGGQGSPLADGPGGTGSPPGGPGGHGSPPGGYGGPPGGCGVPAINNSMDWQINRKLPPSSIPKWDGNGKAIIQYLIQMQELALLSEQMMLDLGKWAPSQFSRDARDWWEILTPDSRLYYSQSWLTLFEDIHAFFMDRAWVEARTVEFDSMQFRTGTGCEDESPLKFIQRRQQYALFLYPIGGLGDEPLLVTRILQTAPSGWEPYINPQVCPNVFALITKAKTSKTLLSTAWKASRLLYTSLRPLTFWSKNRSGTNVTRNQAFMVSNDEFEGGNVEELEEEQEASPLRDDNREALANTMGNPGGRKTPNPSSNDRNSRPAWPSKPPFERDDSVVSNHQPPGS</sequence>
<organism evidence="2 3">
    <name type="scientific">Rhodocollybia butyracea</name>
    <dbReference type="NCBI Taxonomy" id="206335"/>
    <lineage>
        <taxon>Eukaryota</taxon>
        <taxon>Fungi</taxon>
        <taxon>Dikarya</taxon>
        <taxon>Basidiomycota</taxon>
        <taxon>Agaricomycotina</taxon>
        <taxon>Agaricomycetes</taxon>
        <taxon>Agaricomycetidae</taxon>
        <taxon>Agaricales</taxon>
        <taxon>Marasmiineae</taxon>
        <taxon>Omphalotaceae</taxon>
        <taxon>Rhodocollybia</taxon>
    </lineage>
</organism>
<protein>
    <submittedName>
        <fullName evidence="2">Uncharacterized protein</fullName>
    </submittedName>
</protein>
<dbReference type="EMBL" id="JADNRY010000126">
    <property type="protein sequence ID" value="KAF9064334.1"/>
    <property type="molecule type" value="Genomic_DNA"/>
</dbReference>